<feature type="region of interest" description="Disordered" evidence="1">
    <location>
        <begin position="124"/>
        <end position="144"/>
    </location>
</feature>
<dbReference type="Pfam" id="PF03413">
    <property type="entry name" value="PepSY"/>
    <property type="match status" value="1"/>
</dbReference>
<comment type="caution">
    <text evidence="3">The sequence shown here is derived from an EMBL/GenBank/DDBJ whole genome shotgun (WGS) entry which is preliminary data.</text>
</comment>
<name>A0ABD5CK87_9BURK</name>
<gene>
    <name evidence="3" type="ORF">QF025_004118</name>
</gene>
<dbReference type="RefSeq" id="WP_310033109.1">
    <property type="nucleotide sequence ID" value="NZ_JAVIZN010000002.1"/>
</dbReference>
<dbReference type="Gene3D" id="3.10.450.40">
    <property type="match status" value="1"/>
</dbReference>
<dbReference type="EMBL" id="JAVIZN010000002">
    <property type="protein sequence ID" value="MDR6205398.1"/>
    <property type="molecule type" value="Genomic_DNA"/>
</dbReference>
<organism evidence="3 4">
    <name type="scientific">Paraburkholderia graminis</name>
    <dbReference type="NCBI Taxonomy" id="60548"/>
    <lineage>
        <taxon>Bacteria</taxon>
        <taxon>Pseudomonadati</taxon>
        <taxon>Pseudomonadota</taxon>
        <taxon>Betaproteobacteria</taxon>
        <taxon>Burkholderiales</taxon>
        <taxon>Burkholderiaceae</taxon>
        <taxon>Paraburkholderia</taxon>
    </lineage>
</organism>
<evidence type="ECO:0000256" key="1">
    <source>
        <dbReference type="SAM" id="MobiDB-lite"/>
    </source>
</evidence>
<evidence type="ECO:0000313" key="4">
    <source>
        <dbReference type="Proteomes" id="UP001245184"/>
    </source>
</evidence>
<dbReference type="Proteomes" id="UP001245184">
    <property type="component" value="Unassembled WGS sequence"/>
</dbReference>
<feature type="domain" description="PepSY" evidence="2">
    <location>
        <begin position="77"/>
        <end position="135"/>
    </location>
</feature>
<evidence type="ECO:0000259" key="2">
    <source>
        <dbReference type="Pfam" id="PF03413"/>
    </source>
</evidence>
<reference evidence="3 4" key="1">
    <citation type="submission" date="2023-08" db="EMBL/GenBank/DDBJ databases">
        <title>Genome sequencing of plant associated microbes to promote plant fitness in Sorghum bicolor and Oryza sativa.</title>
        <authorList>
            <person name="Coleman-Derr D."/>
        </authorList>
    </citation>
    <scope>NUCLEOTIDE SEQUENCE [LARGE SCALE GENOMIC DNA]</scope>
    <source>
        <strain evidence="3 4">SLBN-33</strain>
    </source>
</reference>
<dbReference type="InterPro" id="IPR025711">
    <property type="entry name" value="PepSY"/>
</dbReference>
<accession>A0ABD5CK87</accession>
<sequence length="144" mass="15579">MQARDCYSIGRRALVPSYRYVLPSACLKLELAASQYTNVTMEDEMQRLFTTGLTCGLLVASVGAHAFTGEQLAKHAKVGLAEARSIALKAHPGKLVDEELEREPGGTGLRYSFDIRKGHATQEVGVDAQDGTVLENKLEGSNPD</sequence>
<dbReference type="AlphaFoldDB" id="A0ABD5CK87"/>
<protein>
    <recommendedName>
        <fullName evidence="2">PepSY domain-containing protein</fullName>
    </recommendedName>
</protein>
<evidence type="ECO:0000313" key="3">
    <source>
        <dbReference type="EMBL" id="MDR6205398.1"/>
    </source>
</evidence>
<proteinExistence type="predicted"/>